<dbReference type="EMBL" id="ML179118">
    <property type="protein sequence ID" value="THU99503.1"/>
    <property type="molecule type" value="Genomic_DNA"/>
</dbReference>
<dbReference type="Gene3D" id="1.10.3380.10">
    <property type="entry name" value="Sec63 N-terminal domain-like domain"/>
    <property type="match status" value="1"/>
</dbReference>
<dbReference type="GO" id="GO:0005524">
    <property type="term" value="F:ATP binding"/>
    <property type="evidence" value="ECO:0007669"/>
    <property type="project" value="UniProtKB-KW"/>
</dbReference>
<dbReference type="InterPro" id="IPR004179">
    <property type="entry name" value="Sec63-dom"/>
</dbReference>
<keyword evidence="7" id="KW-1185">Reference proteome</keyword>
<dbReference type="InterPro" id="IPR035892">
    <property type="entry name" value="C2_domain_sf"/>
</dbReference>
<dbReference type="SMART" id="SM00487">
    <property type="entry name" value="DEXDc"/>
    <property type="match status" value="1"/>
</dbReference>
<dbReference type="Pfam" id="PF02889">
    <property type="entry name" value="Sec63"/>
    <property type="match status" value="2"/>
</dbReference>
<proteinExistence type="predicted"/>
<evidence type="ECO:0000313" key="6">
    <source>
        <dbReference type="EMBL" id="THU99503.1"/>
    </source>
</evidence>
<feature type="domain" description="Helicase ATP-binding" evidence="5">
    <location>
        <begin position="129"/>
        <end position="347"/>
    </location>
</feature>
<dbReference type="InterPro" id="IPR036388">
    <property type="entry name" value="WH-like_DNA-bd_sf"/>
</dbReference>
<keyword evidence="4" id="KW-0067">ATP-binding</keyword>
<dbReference type="Pfam" id="PF00270">
    <property type="entry name" value="DEAD"/>
    <property type="match status" value="1"/>
</dbReference>
<dbReference type="SUPFAM" id="SSF52540">
    <property type="entry name" value="P-loop containing nucleoside triphosphate hydrolases"/>
    <property type="match status" value="2"/>
</dbReference>
<dbReference type="InterPro" id="IPR027417">
    <property type="entry name" value="P-loop_NTPase"/>
</dbReference>
<dbReference type="Pfam" id="PF23445">
    <property type="entry name" value="WHD_SNRNP200"/>
    <property type="match status" value="2"/>
</dbReference>
<dbReference type="InterPro" id="IPR014001">
    <property type="entry name" value="Helicase_ATP-bd"/>
</dbReference>
<dbReference type="Proteomes" id="UP000297245">
    <property type="component" value="Unassembled WGS sequence"/>
</dbReference>
<dbReference type="Gene3D" id="2.60.40.150">
    <property type="entry name" value="C2 domain"/>
    <property type="match status" value="1"/>
</dbReference>
<dbReference type="Gene3D" id="1.10.10.10">
    <property type="entry name" value="Winged helix-like DNA-binding domain superfamily/Winged helix DNA-binding domain"/>
    <property type="match status" value="1"/>
</dbReference>
<dbReference type="SUPFAM" id="SSF158702">
    <property type="entry name" value="Sec63 N-terminal domain-like"/>
    <property type="match status" value="1"/>
</dbReference>
<name>A0A4S8MC09_DENBC</name>
<accession>A0A4S8MC09</accession>
<dbReference type="GO" id="GO:0005634">
    <property type="term" value="C:nucleus"/>
    <property type="evidence" value="ECO:0007669"/>
    <property type="project" value="TreeGrafter"/>
</dbReference>
<keyword evidence="1" id="KW-0547">Nucleotide-binding</keyword>
<evidence type="ECO:0000256" key="1">
    <source>
        <dbReference type="ARBA" id="ARBA00022741"/>
    </source>
</evidence>
<dbReference type="AlphaFoldDB" id="A0A4S8MC09"/>
<dbReference type="GO" id="GO:0003676">
    <property type="term" value="F:nucleic acid binding"/>
    <property type="evidence" value="ECO:0007669"/>
    <property type="project" value="InterPro"/>
</dbReference>
<dbReference type="InterPro" id="IPR011545">
    <property type="entry name" value="DEAD/DEAH_box_helicase_dom"/>
</dbReference>
<dbReference type="OrthoDB" id="3201040at2759"/>
<evidence type="ECO:0000259" key="5">
    <source>
        <dbReference type="PROSITE" id="PS51192"/>
    </source>
</evidence>
<dbReference type="PANTHER" id="PTHR47961:SF4">
    <property type="entry name" value="ACTIVATING SIGNAL COINTEGRATOR 1 COMPLEX SUBUNIT 3"/>
    <property type="match status" value="1"/>
</dbReference>
<reference evidence="6 7" key="1">
    <citation type="journal article" date="2019" name="Nat. Ecol. Evol.">
        <title>Megaphylogeny resolves global patterns of mushroom evolution.</title>
        <authorList>
            <person name="Varga T."/>
            <person name="Krizsan K."/>
            <person name="Foldi C."/>
            <person name="Dima B."/>
            <person name="Sanchez-Garcia M."/>
            <person name="Sanchez-Ramirez S."/>
            <person name="Szollosi G.J."/>
            <person name="Szarkandi J.G."/>
            <person name="Papp V."/>
            <person name="Albert L."/>
            <person name="Andreopoulos W."/>
            <person name="Angelini C."/>
            <person name="Antonin V."/>
            <person name="Barry K.W."/>
            <person name="Bougher N.L."/>
            <person name="Buchanan P."/>
            <person name="Buyck B."/>
            <person name="Bense V."/>
            <person name="Catcheside P."/>
            <person name="Chovatia M."/>
            <person name="Cooper J."/>
            <person name="Damon W."/>
            <person name="Desjardin D."/>
            <person name="Finy P."/>
            <person name="Geml J."/>
            <person name="Haridas S."/>
            <person name="Hughes K."/>
            <person name="Justo A."/>
            <person name="Karasinski D."/>
            <person name="Kautmanova I."/>
            <person name="Kiss B."/>
            <person name="Kocsube S."/>
            <person name="Kotiranta H."/>
            <person name="LaButti K.M."/>
            <person name="Lechner B.E."/>
            <person name="Liimatainen K."/>
            <person name="Lipzen A."/>
            <person name="Lukacs Z."/>
            <person name="Mihaltcheva S."/>
            <person name="Morgado L.N."/>
            <person name="Niskanen T."/>
            <person name="Noordeloos M.E."/>
            <person name="Ohm R.A."/>
            <person name="Ortiz-Santana B."/>
            <person name="Ovrebo C."/>
            <person name="Racz N."/>
            <person name="Riley R."/>
            <person name="Savchenko A."/>
            <person name="Shiryaev A."/>
            <person name="Soop K."/>
            <person name="Spirin V."/>
            <person name="Szebenyi C."/>
            <person name="Tomsovsky M."/>
            <person name="Tulloss R.E."/>
            <person name="Uehling J."/>
            <person name="Grigoriev I.V."/>
            <person name="Vagvolgyi C."/>
            <person name="Papp T."/>
            <person name="Martin F.M."/>
            <person name="Miettinen O."/>
            <person name="Hibbett D.S."/>
            <person name="Nagy L.G."/>
        </authorList>
    </citation>
    <scope>NUCLEOTIDE SEQUENCE [LARGE SCALE GENOMIC DNA]</scope>
    <source>
        <strain evidence="6 7">CBS 962.96</strain>
    </source>
</reference>
<evidence type="ECO:0000313" key="7">
    <source>
        <dbReference type="Proteomes" id="UP000297245"/>
    </source>
</evidence>
<keyword evidence="2" id="KW-0378">Hydrolase</keyword>
<dbReference type="SMART" id="SM00973">
    <property type="entry name" value="Sec63"/>
    <property type="match status" value="1"/>
</dbReference>
<dbReference type="Gene3D" id="3.40.50.300">
    <property type="entry name" value="P-loop containing nucleotide triphosphate hydrolases"/>
    <property type="match status" value="3"/>
</dbReference>
<dbReference type="GO" id="GO:0003678">
    <property type="term" value="F:DNA helicase activity"/>
    <property type="evidence" value="ECO:0007669"/>
    <property type="project" value="TreeGrafter"/>
</dbReference>
<dbReference type="PANTHER" id="PTHR47961">
    <property type="entry name" value="DNA POLYMERASE THETA, PUTATIVE (AFU_ORTHOLOGUE AFUA_1G05260)-RELATED"/>
    <property type="match status" value="1"/>
</dbReference>
<dbReference type="InterPro" id="IPR057842">
    <property type="entry name" value="WH_MER3"/>
</dbReference>
<evidence type="ECO:0000256" key="2">
    <source>
        <dbReference type="ARBA" id="ARBA00022801"/>
    </source>
</evidence>
<dbReference type="InterPro" id="IPR050474">
    <property type="entry name" value="Hel308_SKI2-like"/>
</dbReference>
<sequence length="947" mass="106945">MWEKGVEWILRELTGDIGQAKACPTNTMNVDELVKQVPKTATLAAGSTIQPRGTVDLESMMFSQGGHLMSNKKCKLPDGSFFDRFPKSKPVTNLSLSCLIAFLSPTFQPGPGKPSLYAHLIVSRSKLYPITFGTDEPLLLCTPMGAGKTNVAMLTILNELAKYQDEETGSFNLDAFKIVYIAPMRALVQGMVSNFNARLKVFGMKVSELTGDSQMTKQQIAEMQIIVTTPGKWDQQFIGITEKKAIKRYQVMNEVCYEKVLDQAAGKNQTLVCIHSQGDDNSTRLSGGATHEILQEEAGNVKDPNLRDLLPFGFAIHHAVQVLVCTATLAWGVNLPAHMMLGRAGRPQYDTYGEGIIITNHSELQYYLSLLNQQLPIESQFVSKLANNSNAEIVLRTIRNREEAVQWLRYMYLYMLYSVGIDYLEDDPSLVRQEEKLELGKLLERVPIPVKESVKELAAKINLLLQSYISQLKLDSFVLVADMYSSGHVRDLPEEELGCPCQSLLGPMQDGREENVGVDDTPQAVQSIQNAGQLVHRLMHNFPKLHRFRWDEKIHGGAEMFMILVEDVDGEVILFHDNFLVLQRYAEDEHNVTITVPMFEPVPPNYYVKREQPRAVCIEPFQDMVDMCVKEWQEKFSRLQGGKEIVSLTGETSADLRLLTFAVRCRFRFSVMETEEECQWRSWANIRGYYFSYTVWKPHKQMPEISENGSGRLCMRFSTFFTKVHLDHLSNEGLKETLKHSIGYYHEALDKQDKRIVQRLFESGTVQDSAWSLPVASYMVIIMNPNYYNLHNVSHEHLSDHLSELVENTLNDLVNSKCISIITEDEMDVSALKLTTTFLDPNPLLRHYCRDLQGTLKRVSGITLPQDLVGSKSGFGEVSCTNVCRDSLGERFTAEVDTLFQTKHDIMEREQMQDVAVSTLDVSHELVKGKYTAGAPILLNVVLAKGG</sequence>
<organism evidence="6 7">
    <name type="scientific">Dendrothele bispora (strain CBS 962.96)</name>
    <dbReference type="NCBI Taxonomy" id="1314807"/>
    <lineage>
        <taxon>Eukaryota</taxon>
        <taxon>Fungi</taxon>
        <taxon>Dikarya</taxon>
        <taxon>Basidiomycota</taxon>
        <taxon>Agaricomycotina</taxon>
        <taxon>Agaricomycetes</taxon>
        <taxon>Agaricomycetidae</taxon>
        <taxon>Agaricales</taxon>
        <taxon>Agaricales incertae sedis</taxon>
        <taxon>Dendrothele</taxon>
    </lineage>
</organism>
<keyword evidence="3" id="KW-0347">Helicase</keyword>
<dbReference type="PROSITE" id="PS51192">
    <property type="entry name" value="HELICASE_ATP_BIND_1"/>
    <property type="match status" value="1"/>
</dbReference>
<evidence type="ECO:0000256" key="4">
    <source>
        <dbReference type="ARBA" id="ARBA00022840"/>
    </source>
</evidence>
<evidence type="ECO:0000256" key="3">
    <source>
        <dbReference type="ARBA" id="ARBA00022806"/>
    </source>
</evidence>
<dbReference type="GO" id="GO:0016787">
    <property type="term" value="F:hydrolase activity"/>
    <property type="evidence" value="ECO:0007669"/>
    <property type="project" value="UniProtKB-KW"/>
</dbReference>
<protein>
    <recommendedName>
        <fullName evidence="5">Helicase ATP-binding domain-containing protein</fullName>
    </recommendedName>
</protein>
<dbReference type="GO" id="GO:0000712">
    <property type="term" value="P:resolution of meiotic recombination intermediates"/>
    <property type="evidence" value="ECO:0007669"/>
    <property type="project" value="TreeGrafter"/>
</dbReference>
<gene>
    <name evidence="6" type="ORF">K435DRAFT_939008</name>
</gene>